<evidence type="ECO:0000256" key="2">
    <source>
        <dbReference type="ARBA" id="ARBA00022670"/>
    </source>
</evidence>
<evidence type="ECO:0000256" key="4">
    <source>
        <dbReference type="ARBA" id="ARBA00022950"/>
    </source>
</evidence>
<keyword evidence="2 7" id="KW-0645">Protease</keyword>
<dbReference type="GO" id="GO:0046797">
    <property type="term" value="P:viral procapsid maturation"/>
    <property type="evidence" value="ECO:0007669"/>
    <property type="project" value="UniProtKB-KW"/>
</dbReference>
<proteinExistence type="predicted"/>
<keyword evidence="5" id="KW-1273">Viral capsid maturation</keyword>
<feature type="domain" description="Prohead serine protease" evidence="6">
    <location>
        <begin position="7"/>
        <end position="153"/>
    </location>
</feature>
<dbReference type="Pfam" id="PF04586">
    <property type="entry name" value="Peptidase_S78"/>
    <property type="match status" value="1"/>
</dbReference>
<reference evidence="7" key="1">
    <citation type="journal article" date="2021" name="Proc. Natl. Acad. Sci. U.S.A.">
        <title>A Catalog of Tens of Thousands of Viruses from Human Metagenomes Reveals Hidden Associations with Chronic Diseases.</title>
        <authorList>
            <person name="Tisza M.J."/>
            <person name="Buck C.B."/>
        </authorList>
    </citation>
    <scope>NUCLEOTIDE SEQUENCE</scope>
    <source>
        <strain evidence="7">CtkBO7</strain>
    </source>
</reference>
<keyword evidence="4" id="KW-0118">Viral capsid assembly</keyword>
<evidence type="ECO:0000259" key="6">
    <source>
        <dbReference type="Pfam" id="PF04586"/>
    </source>
</evidence>
<sequence>MKIEVRNGAVNIEGYVNVTERLSKPIRDVRGQFLERVATGAFNSALQRNDNVELRFNHGRKLGDQKDGSLELREDNIGLYAKATVTDTEVVKLAEERQLKGWSFGFRKLEDEWTKADNEPEIRTLKAIDVSEVSILSVNPAYIATSIAVRADDEELTECRANDSATGVVQYDIEERQDEKPKNEAFHEVIENLKK</sequence>
<organism evidence="7">
    <name type="scientific">Siphoviridae sp. ctkBO7</name>
    <dbReference type="NCBI Taxonomy" id="2826441"/>
    <lineage>
        <taxon>Viruses</taxon>
        <taxon>Duplodnaviria</taxon>
        <taxon>Heunggongvirae</taxon>
        <taxon>Uroviricota</taxon>
        <taxon>Caudoviricetes</taxon>
    </lineage>
</organism>
<keyword evidence="1" id="KW-1188">Viral release from host cell</keyword>
<dbReference type="InterPro" id="IPR054613">
    <property type="entry name" value="Peptidase_S78_dom"/>
</dbReference>
<evidence type="ECO:0000256" key="5">
    <source>
        <dbReference type="ARBA" id="ARBA00023045"/>
    </source>
</evidence>
<evidence type="ECO:0000313" key="7">
    <source>
        <dbReference type="EMBL" id="DAD90917.1"/>
    </source>
</evidence>
<dbReference type="EMBL" id="BK015098">
    <property type="protein sequence ID" value="DAD90917.1"/>
    <property type="molecule type" value="Genomic_DNA"/>
</dbReference>
<dbReference type="GO" id="GO:0006508">
    <property type="term" value="P:proteolysis"/>
    <property type="evidence" value="ECO:0007669"/>
    <property type="project" value="UniProtKB-KW"/>
</dbReference>
<protein>
    <submittedName>
        <fullName evidence="7">Head maturation protease</fullName>
    </submittedName>
</protein>
<keyword evidence="3" id="KW-0378">Hydrolase</keyword>
<dbReference type="GO" id="GO:0008233">
    <property type="term" value="F:peptidase activity"/>
    <property type="evidence" value="ECO:0007669"/>
    <property type="project" value="UniProtKB-KW"/>
</dbReference>
<name>A0A8S5N817_9CAUD</name>
<accession>A0A8S5N817</accession>
<evidence type="ECO:0000256" key="1">
    <source>
        <dbReference type="ARBA" id="ARBA00022612"/>
    </source>
</evidence>
<dbReference type="NCBIfam" id="TIGR01543">
    <property type="entry name" value="proheadase_HK97"/>
    <property type="match status" value="1"/>
</dbReference>
<dbReference type="InterPro" id="IPR006433">
    <property type="entry name" value="Prohead_protease"/>
</dbReference>
<evidence type="ECO:0000256" key="3">
    <source>
        <dbReference type="ARBA" id="ARBA00022801"/>
    </source>
</evidence>